<dbReference type="PROSITE" id="PS50893">
    <property type="entry name" value="ABC_TRANSPORTER_2"/>
    <property type="match status" value="2"/>
</dbReference>
<dbReference type="Pfam" id="PF00005">
    <property type="entry name" value="ABC_tran"/>
    <property type="match status" value="2"/>
</dbReference>
<dbReference type="SUPFAM" id="SSF90123">
    <property type="entry name" value="ABC transporter transmembrane region"/>
    <property type="match status" value="2"/>
</dbReference>
<reference evidence="15 16" key="1">
    <citation type="submission" date="2021-07" db="EMBL/GenBank/DDBJ databases">
        <title>The Aristolochia fimbriata genome: insights into angiosperm evolution, floral development and chemical biosynthesis.</title>
        <authorList>
            <person name="Jiao Y."/>
        </authorList>
    </citation>
    <scope>NUCLEOTIDE SEQUENCE [LARGE SCALE GENOMIC DNA]</scope>
    <source>
        <strain evidence="15">IBCAS-2021</strain>
        <tissue evidence="15">Leaf</tissue>
    </source>
</reference>
<dbReference type="GO" id="GO:0140359">
    <property type="term" value="F:ABC-type transporter activity"/>
    <property type="evidence" value="ECO:0007669"/>
    <property type="project" value="InterPro"/>
</dbReference>
<dbReference type="PROSITE" id="PS00211">
    <property type="entry name" value="ABC_TRANSPORTER_1"/>
    <property type="match status" value="1"/>
</dbReference>
<dbReference type="Gene3D" id="3.40.50.300">
    <property type="entry name" value="P-loop containing nucleotide triphosphate hydrolases"/>
    <property type="match status" value="2"/>
</dbReference>
<keyword evidence="4 12" id="KW-0812">Transmembrane</keyword>
<dbReference type="FunFam" id="1.20.1560.10:FF:000003">
    <property type="entry name" value="ABC transporter C family member 10"/>
    <property type="match status" value="1"/>
</dbReference>
<dbReference type="Gene3D" id="1.20.1560.10">
    <property type="entry name" value="ABC transporter type 1, transmembrane domain"/>
    <property type="match status" value="2"/>
</dbReference>
<feature type="domain" description="ABC transmembrane type-1" evidence="14">
    <location>
        <begin position="333"/>
        <end position="613"/>
    </location>
</feature>
<feature type="transmembrane region" description="Helical" evidence="12">
    <location>
        <begin position="1066"/>
        <end position="1088"/>
    </location>
</feature>
<evidence type="ECO:0000256" key="7">
    <source>
        <dbReference type="ARBA" id="ARBA00022840"/>
    </source>
</evidence>
<feature type="transmembrane region" description="Helical" evidence="12">
    <location>
        <begin position="1178"/>
        <end position="1200"/>
    </location>
</feature>
<evidence type="ECO:0000256" key="6">
    <source>
        <dbReference type="ARBA" id="ARBA00022741"/>
    </source>
</evidence>
<dbReference type="InterPro" id="IPR027417">
    <property type="entry name" value="P-loop_NTPase"/>
</dbReference>
<comment type="subcellular location">
    <subcellularLocation>
        <location evidence="1">Membrane</location>
        <topology evidence="1">Multi-pass membrane protein</topology>
    </subcellularLocation>
</comment>
<sequence length="1527" mass="169369">MAIGGTVHFENHLDGIFPHSVMYSKTIGSLLHEPAFLLRGLSALASFILLLFLSVTCLCKSFSSTATVPQPGNQRTRKSSFLHYKATLFTSLGLSLFYMFISIFCYFWYRDVWRDEKLCMQLDLVLRTFAWGVISAFLYFCFSRSSQKQFPTFLRIWWCLFLTLSCASLVVDIVYLSENRNLANHVWVLDSVSVVTALFLCFAGFFGRENEEQQSTLLHEPLLNGDAKGASESSPKDNITPYANASLFSVLTFAWVGPLIKLGNSKALDLEDVPQLDSVDSVRGIYPVFKANLERETDSSNNLSSRSATNTNNGVSTMKLVKALFLSLKRDILWTALLAIIYTLASYVGPYLIEDFVRYLNGQQDFAYEGYALVSAFFTAKLIECLSMRRWFFKLQLVGIRARASLVAMIYRKGLTLSVQSRQSHTSGEVINFMTVDAERVGDFCWYMHDLWMVPLQVGLALTILYKNVGLASVAALVATILIMLVNLPVSKLEENYQEKLMKAKDVRMKATSEILRNMRILKLQGWEMKFLSKITELRDKEENWLKKYLYTSVLVTFFFWGAPTFVSVVTFGSCVLMGIPLESGKILSALATFRILQQPIYNLPDTISMIIQTKVSLDRISSFIGLEDLQKDAVEKLPRDSSDVAVEVSGGAFSWDPSSETPTLKDLNFKALHGMKVAVCGTVGSGKSTLLSCILGEVPKISGTVTLKGTKAYVSQSPWIQSGKIVDNILFSKEMDREKYERVLEACSLEKDLEILPFGDQTVIGERGINLSGGQKQRIQIARALYQDADIYLFDDPFSAVDAHTGSHLFKECLLGILGSKTVIYVTHQVEFLPAADLILVMKEGRITQAGNYEEILGSGADFLELVNAHKQALSSVVDSQSLELTDEDGPQCGDNSISIITGEEKKTDESSGTDEIGKQNGQLVQEEEREKGRVSLSVYWKYITASYGGALVPIILLAQILFQTLQISSNYWMAWASPVSKDVQPPVGGGMLLIVYVALSAGSAFCILVRASLLVTVGYKTATILFNKMHLAVFRAPMSFFDSTPSGRILNRASTDQSAVDLSIAYQLGALAFACIQLGGIVAVMSQVAWEVFVIFIPVAAICIWYQQYYISTGRELARLIGVCKAPNIQHFAESLSGSSNIRSFDQEARFMDTNLNLIDAYARPQFHTAGAMEWLCFRLDMLSSITFAFSLIILLSVPKGLINPGIAGLAVTYGLNLNGILAWVMWCLCNLENKIISVERIFQYITIPSEPPLVIETCRPDSNWPACGEVDIRDLQVRYAAHMPLVLKGLTCVFAGGQKTGIVGRTGSGKSTLIQSLFRIVDPAAGQIIIDGINISNIGLHDLRSRLSIIPQDPTMFEGTLRSNLDPLEEYSDEQIWEALDRCQLAEEIRRKEGKLDSSVAENGDNWSVGQRQLVCLGRVILKKSKILVLDEATASVDTATDNLIQQTLRQQFVDSTVITIAHRITSVIDSDVVVVLDNGMIAESDSPAKLLENKSSLFSKLVAEYTTRSNSSFEELVNGKDRL</sequence>
<keyword evidence="7" id="KW-0067">ATP-binding</keyword>
<dbReference type="Proteomes" id="UP000825729">
    <property type="component" value="Unassembled WGS sequence"/>
</dbReference>
<dbReference type="EMBL" id="JAINDJ010000002">
    <property type="protein sequence ID" value="KAG9459673.1"/>
    <property type="molecule type" value="Genomic_DNA"/>
</dbReference>
<comment type="similarity">
    <text evidence="2">Belongs to the ABC transporter superfamily. ABCC family. Conjugate transporter (TC 3.A.1.208) subfamily.</text>
</comment>
<dbReference type="GO" id="GO:0016020">
    <property type="term" value="C:membrane"/>
    <property type="evidence" value="ECO:0007669"/>
    <property type="project" value="UniProtKB-SubCell"/>
</dbReference>
<feature type="transmembrane region" description="Helical" evidence="12">
    <location>
        <begin position="187"/>
        <end position="207"/>
    </location>
</feature>
<feature type="transmembrane region" description="Helical" evidence="12">
    <location>
        <begin position="36"/>
        <end position="59"/>
    </location>
</feature>
<feature type="transmembrane region" description="Helical" evidence="12">
    <location>
        <begin position="995"/>
        <end position="1021"/>
    </location>
</feature>
<evidence type="ECO:0000256" key="1">
    <source>
        <dbReference type="ARBA" id="ARBA00004141"/>
    </source>
</evidence>
<proteinExistence type="inferred from homology"/>
<keyword evidence="16" id="KW-1185">Reference proteome</keyword>
<feature type="transmembrane region" description="Helical" evidence="12">
    <location>
        <begin position="1212"/>
        <end position="1234"/>
    </location>
</feature>
<feature type="transmembrane region" description="Helical" evidence="12">
    <location>
        <begin position="154"/>
        <end position="175"/>
    </location>
</feature>
<keyword evidence="6" id="KW-0547">Nucleotide-binding</keyword>
<dbReference type="InterPro" id="IPR044726">
    <property type="entry name" value="ABCC_6TM_D2"/>
</dbReference>
<feature type="transmembrane region" description="Helical" evidence="12">
    <location>
        <begin position="86"/>
        <end position="109"/>
    </location>
</feature>
<dbReference type="PROSITE" id="PS50929">
    <property type="entry name" value="ABC_TM1F"/>
    <property type="match status" value="2"/>
</dbReference>
<accession>A0AAV7FFG6</accession>
<name>A0AAV7FFG6_ARIFI</name>
<dbReference type="PANTHER" id="PTHR24223">
    <property type="entry name" value="ATP-BINDING CASSETTE SUB-FAMILY C"/>
    <property type="match status" value="1"/>
</dbReference>
<keyword evidence="5" id="KW-0677">Repeat</keyword>
<dbReference type="CDD" id="cd18579">
    <property type="entry name" value="ABC_6TM_ABCC_D1"/>
    <property type="match status" value="1"/>
</dbReference>
<dbReference type="GO" id="GO:0016887">
    <property type="term" value="F:ATP hydrolysis activity"/>
    <property type="evidence" value="ECO:0007669"/>
    <property type="project" value="InterPro"/>
</dbReference>
<dbReference type="InterPro" id="IPR036640">
    <property type="entry name" value="ABC1_TM_sf"/>
</dbReference>
<dbReference type="InterPro" id="IPR003439">
    <property type="entry name" value="ABC_transporter-like_ATP-bd"/>
</dbReference>
<evidence type="ECO:0000256" key="12">
    <source>
        <dbReference type="SAM" id="Phobius"/>
    </source>
</evidence>
<keyword evidence="3" id="KW-0813">Transport</keyword>
<keyword evidence="9 12" id="KW-1133">Transmembrane helix</keyword>
<dbReference type="GO" id="GO:0005524">
    <property type="term" value="F:ATP binding"/>
    <property type="evidence" value="ECO:0007669"/>
    <property type="project" value="UniProtKB-KW"/>
</dbReference>
<evidence type="ECO:0000256" key="9">
    <source>
        <dbReference type="ARBA" id="ARBA00022989"/>
    </source>
</evidence>
<feature type="transmembrane region" description="Helical" evidence="12">
    <location>
        <begin position="332"/>
        <end position="353"/>
    </location>
</feature>
<dbReference type="CDD" id="cd03250">
    <property type="entry name" value="ABCC_MRP_domain1"/>
    <property type="match status" value="1"/>
</dbReference>
<feature type="transmembrane region" description="Helical" evidence="12">
    <location>
        <begin position="941"/>
        <end position="964"/>
    </location>
</feature>
<feature type="region of interest" description="Disordered" evidence="11">
    <location>
        <begin position="906"/>
        <end position="928"/>
    </location>
</feature>
<dbReference type="SUPFAM" id="SSF52540">
    <property type="entry name" value="P-loop containing nucleoside triphosphate hydrolases"/>
    <property type="match status" value="2"/>
</dbReference>
<keyword evidence="10 12" id="KW-0472">Membrane</keyword>
<dbReference type="FunFam" id="1.20.1560.10:FF:000002">
    <property type="entry name" value="ABC transporter C family member 5"/>
    <property type="match status" value="1"/>
</dbReference>
<dbReference type="CDD" id="cd18580">
    <property type="entry name" value="ABC_6TM_ABCC_D2"/>
    <property type="match status" value="1"/>
</dbReference>
<dbReference type="InterPro" id="IPR011527">
    <property type="entry name" value="ABC1_TM_dom"/>
</dbReference>
<feature type="transmembrane region" description="Helical" evidence="12">
    <location>
        <begin position="549"/>
        <end position="580"/>
    </location>
</feature>
<evidence type="ECO:0000259" key="14">
    <source>
        <dbReference type="PROSITE" id="PS50929"/>
    </source>
</evidence>
<evidence type="ECO:0000313" key="15">
    <source>
        <dbReference type="EMBL" id="KAG9459673.1"/>
    </source>
</evidence>
<dbReference type="InterPro" id="IPR044746">
    <property type="entry name" value="ABCC_6TM_D1"/>
</dbReference>
<feature type="transmembrane region" description="Helical" evidence="12">
    <location>
        <begin position="124"/>
        <end position="142"/>
    </location>
</feature>
<evidence type="ECO:0000256" key="8">
    <source>
        <dbReference type="ARBA" id="ARBA00022967"/>
    </source>
</evidence>
<evidence type="ECO:0000256" key="5">
    <source>
        <dbReference type="ARBA" id="ARBA00022737"/>
    </source>
</evidence>
<organism evidence="15 16">
    <name type="scientific">Aristolochia fimbriata</name>
    <name type="common">White veined hardy Dutchman's pipe vine</name>
    <dbReference type="NCBI Taxonomy" id="158543"/>
    <lineage>
        <taxon>Eukaryota</taxon>
        <taxon>Viridiplantae</taxon>
        <taxon>Streptophyta</taxon>
        <taxon>Embryophyta</taxon>
        <taxon>Tracheophyta</taxon>
        <taxon>Spermatophyta</taxon>
        <taxon>Magnoliopsida</taxon>
        <taxon>Magnoliidae</taxon>
        <taxon>Piperales</taxon>
        <taxon>Aristolochiaceae</taxon>
        <taxon>Aristolochia</taxon>
    </lineage>
</organism>
<comment type="caution">
    <text evidence="15">The sequence shown here is derived from an EMBL/GenBank/DDBJ whole genome shotgun (WGS) entry which is preliminary data.</text>
</comment>
<gene>
    <name evidence="15" type="ORF">H6P81_004181</name>
</gene>
<feature type="domain" description="ABC transporter" evidence="13">
    <location>
        <begin position="647"/>
        <end position="870"/>
    </location>
</feature>
<evidence type="ECO:0000256" key="2">
    <source>
        <dbReference type="ARBA" id="ARBA00009726"/>
    </source>
</evidence>
<keyword evidence="8" id="KW-1278">Translocase</keyword>
<protein>
    <submittedName>
        <fullName evidence="15">Uncharacterized protein</fullName>
    </submittedName>
</protein>
<dbReference type="InterPro" id="IPR050173">
    <property type="entry name" value="ABC_transporter_C-like"/>
</dbReference>
<dbReference type="Pfam" id="PF00664">
    <property type="entry name" value="ABC_membrane"/>
    <property type="match status" value="2"/>
</dbReference>
<feature type="transmembrane region" description="Helical" evidence="12">
    <location>
        <begin position="373"/>
        <end position="393"/>
    </location>
</feature>
<evidence type="ECO:0000256" key="10">
    <source>
        <dbReference type="ARBA" id="ARBA00023136"/>
    </source>
</evidence>
<evidence type="ECO:0000256" key="11">
    <source>
        <dbReference type="SAM" id="MobiDB-lite"/>
    </source>
</evidence>
<evidence type="ECO:0000256" key="4">
    <source>
        <dbReference type="ARBA" id="ARBA00022692"/>
    </source>
</evidence>
<evidence type="ECO:0000259" key="13">
    <source>
        <dbReference type="PROSITE" id="PS50893"/>
    </source>
</evidence>
<feature type="transmembrane region" description="Helical" evidence="12">
    <location>
        <begin position="469"/>
        <end position="490"/>
    </location>
</feature>
<dbReference type="InterPro" id="IPR003593">
    <property type="entry name" value="AAA+_ATPase"/>
</dbReference>
<dbReference type="FunFam" id="3.40.50.300:FF:000169">
    <property type="entry name" value="ABC transporter C family member 3"/>
    <property type="match status" value="1"/>
</dbReference>
<dbReference type="FunFam" id="3.40.50.300:FF:000508">
    <property type="entry name" value="ABC transporter C family member 5"/>
    <property type="match status" value="1"/>
</dbReference>
<feature type="domain" description="ABC transporter" evidence="13">
    <location>
        <begin position="1275"/>
        <end position="1507"/>
    </location>
</feature>
<dbReference type="SMART" id="SM00382">
    <property type="entry name" value="AAA"/>
    <property type="match status" value="2"/>
</dbReference>
<feature type="transmembrane region" description="Helical" evidence="12">
    <location>
        <begin position="1094"/>
        <end position="1113"/>
    </location>
</feature>
<dbReference type="PANTHER" id="PTHR24223:SF181">
    <property type="entry name" value="ABC TRANSPORTER C FAMILY MEMBER 3"/>
    <property type="match status" value="1"/>
</dbReference>
<feature type="domain" description="ABC transmembrane type-1" evidence="14">
    <location>
        <begin position="956"/>
        <end position="1236"/>
    </location>
</feature>
<evidence type="ECO:0000313" key="16">
    <source>
        <dbReference type="Proteomes" id="UP000825729"/>
    </source>
</evidence>
<dbReference type="CDD" id="cd03244">
    <property type="entry name" value="ABCC_MRP_domain2"/>
    <property type="match status" value="1"/>
</dbReference>
<dbReference type="InterPro" id="IPR017871">
    <property type="entry name" value="ABC_transporter-like_CS"/>
</dbReference>
<evidence type="ECO:0000256" key="3">
    <source>
        <dbReference type="ARBA" id="ARBA00022448"/>
    </source>
</evidence>